<feature type="transmembrane region" description="Helical" evidence="11">
    <location>
        <begin position="260"/>
        <end position="280"/>
    </location>
</feature>
<gene>
    <name evidence="12" type="ORF">PPROV_000853500</name>
</gene>
<protein>
    <submittedName>
        <fullName evidence="12">Uncharacterized protein</fullName>
    </submittedName>
</protein>
<keyword evidence="8 11" id="KW-1133">Transmembrane helix</keyword>
<keyword evidence="13" id="KW-1185">Reference proteome</keyword>
<feature type="compositionally biased region" description="Gly residues" evidence="10">
    <location>
        <begin position="112"/>
        <end position="133"/>
    </location>
</feature>
<keyword evidence="7" id="KW-0809">Transit peptide</keyword>
<keyword evidence="6 11" id="KW-0812">Transmembrane</keyword>
<accession>A0A830HVM6</accession>
<organism evidence="12 13">
    <name type="scientific">Pycnococcus provasolii</name>
    <dbReference type="NCBI Taxonomy" id="41880"/>
    <lineage>
        <taxon>Eukaryota</taxon>
        <taxon>Viridiplantae</taxon>
        <taxon>Chlorophyta</taxon>
        <taxon>Pseudoscourfieldiophyceae</taxon>
        <taxon>Pseudoscourfieldiales</taxon>
        <taxon>Pycnococcaceae</taxon>
        <taxon>Pycnococcus</taxon>
    </lineage>
</organism>
<keyword evidence="4" id="KW-0150">Chloroplast</keyword>
<evidence type="ECO:0000256" key="3">
    <source>
        <dbReference type="ARBA" id="ARBA00010793"/>
    </source>
</evidence>
<feature type="region of interest" description="Disordered" evidence="10">
    <location>
        <begin position="88"/>
        <end position="148"/>
    </location>
</feature>
<proteinExistence type="inferred from homology"/>
<evidence type="ECO:0000256" key="9">
    <source>
        <dbReference type="ARBA" id="ARBA00023136"/>
    </source>
</evidence>
<sequence>MMMTTMTGMLNNNTQKVYRHTAPSSLTLKRQRSRPTTSQQQKTTITAHRQTRRRHNLIAMAGPMGMGTNWPALPMSALPQCNRMQCRRRHNNKRKIQTVRAATKDAPEVAGSDGGDNGEGGGGGDGGEGGGGDDGNDNGDGNDNSGAGGAAAAAAAVASKSPEFETFASTLSRHPPDFMRDMFQKLVKSGAPPEVFNNMRTVFNTGLLGVFLSIPGFRERLLIDAAFLTKVAVECGIGVVTKLSAEKTKRGENFNREKEYVVANVIMAVIADFLLVWLPAPAYYADKQGGASAMGDFAKSRFGAFWSRVPNNAFEKVVKTKAQASGGAVMLSTPEMGIAMRSCAILKNGSKLFAVGFASSCIGVTITNFFAERKAAAEAAKKLPEKGKKGKKAPEKEVVKQDLGKSAVLYGIYMATSSNLRYQLLAGVVEQRLLKAMFATNQGLQSSISTVLRIGNTFIGSLLWVDFVRMTGLQPAKPREEIDGIKR</sequence>
<dbReference type="PANTHER" id="PTHR31620:SF8">
    <property type="entry name" value="PROTEIN RETICULATA-RELATED 4, CHLOROPLASTIC-LIKE"/>
    <property type="match status" value="1"/>
</dbReference>
<dbReference type="PANTHER" id="PTHR31620">
    <property type="entry name" value="PROTEIN RETICULATA-RELATED 2, CHLOROPLASTIC-RELATED"/>
    <property type="match status" value="1"/>
</dbReference>
<keyword evidence="9 11" id="KW-0472">Membrane</keyword>
<name>A0A830HVM6_9CHLO</name>
<feature type="region of interest" description="Disordered" evidence="10">
    <location>
        <begin position="23"/>
        <end position="50"/>
    </location>
</feature>
<evidence type="ECO:0000256" key="4">
    <source>
        <dbReference type="ARBA" id="ARBA00022528"/>
    </source>
</evidence>
<evidence type="ECO:0000313" key="13">
    <source>
        <dbReference type="Proteomes" id="UP000660262"/>
    </source>
</evidence>
<dbReference type="OrthoDB" id="205639at2759"/>
<evidence type="ECO:0000256" key="7">
    <source>
        <dbReference type="ARBA" id="ARBA00022946"/>
    </source>
</evidence>
<evidence type="ECO:0000256" key="8">
    <source>
        <dbReference type="ARBA" id="ARBA00022989"/>
    </source>
</evidence>
<evidence type="ECO:0000256" key="11">
    <source>
        <dbReference type="SAM" id="Phobius"/>
    </source>
</evidence>
<evidence type="ECO:0000313" key="12">
    <source>
        <dbReference type="EMBL" id="GHP09800.1"/>
    </source>
</evidence>
<evidence type="ECO:0000256" key="5">
    <source>
        <dbReference type="ARBA" id="ARBA00022640"/>
    </source>
</evidence>
<dbReference type="AlphaFoldDB" id="A0A830HVM6"/>
<feature type="compositionally biased region" description="Low complexity" evidence="10">
    <location>
        <begin position="34"/>
        <end position="44"/>
    </location>
</feature>
<dbReference type="EMBL" id="BNJQ01000026">
    <property type="protein sequence ID" value="GHP09800.1"/>
    <property type="molecule type" value="Genomic_DNA"/>
</dbReference>
<dbReference type="InterPro" id="IPR021825">
    <property type="entry name" value="RETICULATA-related"/>
</dbReference>
<comment type="caution">
    <text evidence="12">The sequence shown here is derived from an EMBL/GenBank/DDBJ whole genome shotgun (WGS) entry which is preliminary data.</text>
</comment>
<dbReference type="GO" id="GO:0009507">
    <property type="term" value="C:chloroplast"/>
    <property type="evidence" value="ECO:0007669"/>
    <property type="project" value="UniProtKB-SubCell"/>
</dbReference>
<comment type="subcellular location">
    <subcellularLocation>
        <location evidence="1">Membrane</location>
        <topology evidence="1">Multi-pass membrane protein</topology>
    </subcellularLocation>
    <subcellularLocation>
        <location evidence="2">Plastid</location>
        <location evidence="2">Chloroplast</location>
    </subcellularLocation>
</comment>
<evidence type="ECO:0000256" key="2">
    <source>
        <dbReference type="ARBA" id="ARBA00004229"/>
    </source>
</evidence>
<reference evidence="12" key="1">
    <citation type="submission" date="2020-10" db="EMBL/GenBank/DDBJ databases">
        <title>Unveiling of a novel bifunctional photoreceptor, Dualchrome1, isolated from a cosmopolitan green alga.</title>
        <authorList>
            <person name="Suzuki S."/>
            <person name="Kawachi M."/>
        </authorList>
    </citation>
    <scope>NUCLEOTIDE SEQUENCE</scope>
    <source>
        <strain evidence="12">NIES 2893</strain>
    </source>
</reference>
<feature type="transmembrane region" description="Helical" evidence="11">
    <location>
        <begin position="352"/>
        <end position="371"/>
    </location>
</feature>
<evidence type="ECO:0000256" key="10">
    <source>
        <dbReference type="SAM" id="MobiDB-lite"/>
    </source>
</evidence>
<dbReference type="GO" id="GO:0016020">
    <property type="term" value="C:membrane"/>
    <property type="evidence" value="ECO:0007669"/>
    <property type="project" value="UniProtKB-SubCell"/>
</dbReference>
<dbReference type="Proteomes" id="UP000660262">
    <property type="component" value="Unassembled WGS sequence"/>
</dbReference>
<keyword evidence="5" id="KW-0934">Plastid</keyword>
<comment type="similarity">
    <text evidence="3">Belongs to the RETICULATA family.</text>
</comment>
<evidence type="ECO:0000256" key="6">
    <source>
        <dbReference type="ARBA" id="ARBA00022692"/>
    </source>
</evidence>
<feature type="compositionally biased region" description="Basic residues" evidence="10">
    <location>
        <begin position="88"/>
        <end position="97"/>
    </location>
</feature>
<evidence type="ECO:0000256" key="1">
    <source>
        <dbReference type="ARBA" id="ARBA00004141"/>
    </source>
</evidence>
<dbReference type="Pfam" id="PF11891">
    <property type="entry name" value="RETICULATA-like"/>
    <property type="match status" value="1"/>
</dbReference>
<feature type="compositionally biased region" description="Low complexity" evidence="10">
    <location>
        <begin position="139"/>
        <end position="148"/>
    </location>
</feature>